<evidence type="ECO:0000313" key="2">
    <source>
        <dbReference type="Proteomes" id="UP001234989"/>
    </source>
</evidence>
<reference evidence="1" key="1">
    <citation type="submission" date="2023-08" db="EMBL/GenBank/DDBJ databases">
        <title>A de novo genome assembly of Solanum verrucosum Schlechtendal, a Mexican diploid species geographically isolated from the other diploid A-genome species in potato relatives.</title>
        <authorList>
            <person name="Hosaka K."/>
        </authorList>
    </citation>
    <scope>NUCLEOTIDE SEQUENCE</scope>
    <source>
        <tissue evidence="1">Young leaves</tissue>
    </source>
</reference>
<organism evidence="1 2">
    <name type="scientific">Solanum verrucosum</name>
    <dbReference type="NCBI Taxonomy" id="315347"/>
    <lineage>
        <taxon>Eukaryota</taxon>
        <taxon>Viridiplantae</taxon>
        <taxon>Streptophyta</taxon>
        <taxon>Embryophyta</taxon>
        <taxon>Tracheophyta</taxon>
        <taxon>Spermatophyta</taxon>
        <taxon>Magnoliopsida</taxon>
        <taxon>eudicotyledons</taxon>
        <taxon>Gunneridae</taxon>
        <taxon>Pentapetalae</taxon>
        <taxon>asterids</taxon>
        <taxon>lamiids</taxon>
        <taxon>Solanales</taxon>
        <taxon>Solanaceae</taxon>
        <taxon>Solanoideae</taxon>
        <taxon>Solaneae</taxon>
        <taxon>Solanum</taxon>
    </lineage>
</organism>
<dbReference type="Proteomes" id="UP001234989">
    <property type="component" value="Chromosome 9"/>
</dbReference>
<keyword evidence="2" id="KW-1185">Reference proteome</keyword>
<gene>
    <name evidence="1" type="ORF">MTR67_040172</name>
</gene>
<protein>
    <submittedName>
        <fullName evidence="1">Uncharacterized protein</fullName>
    </submittedName>
</protein>
<name>A0AAF0ZP77_SOLVR</name>
<sequence length="116" mass="12991">MRRGLQARSTETKKTGPLCRAQILCSYCWILQEITATTNNSRTTPVPVAVTEIQDMGGGGGGKLSQIYRNNSSATNPRASCRKEGMEEALFRQHDGFQRYDTQLCSSDDHKWCPIY</sequence>
<evidence type="ECO:0000313" key="1">
    <source>
        <dbReference type="EMBL" id="WMV46787.1"/>
    </source>
</evidence>
<accession>A0AAF0ZP77</accession>
<proteinExistence type="predicted"/>
<dbReference type="AlphaFoldDB" id="A0AAF0ZP77"/>
<dbReference type="EMBL" id="CP133620">
    <property type="protein sequence ID" value="WMV46787.1"/>
    <property type="molecule type" value="Genomic_DNA"/>
</dbReference>